<evidence type="ECO:0000256" key="4">
    <source>
        <dbReference type="ARBA" id="ARBA00022989"/>
    </source>
</evidence>
<dbReference type="PANTHER" id="PTHR43461">
    <property type="entry name" value="TRANSMEMBRANE PROTEIN 256"/>
    <property type="match status" value="1"/>
</dbReference>
<dbReference type="OrthoDB" id="5976194at2"/>
<keyword evidence="8" id="KW-1185">Reference proteome</keyword>
<dbReference type="AlphaFoldDB" id="A0A562LI78"/>
<evidence type="ECO:0000256" key="6">
    <source>
        <dbReference type="SAM" id="Phobius"/>
    </source>
</evidence>
<evidence type="ECO:0000313" key="8">
    <source>
        <dbReference type="Proteomes" id="UP000316471"/>
    </source>
</evidence>
<feature type="transmembrane region" description="Helical" evidence="6">
    <location>
        <begin position="50"/>
        <end position="71"/>
    </location>
</feature>
<dbReference type="Proteomes" id="UP000316471">
    <property type="component" value="Unassembled WGS sequence"/>
</dbReference>
<dbReference type="GO" id="GO:0005886">
    <property type="term" value="C:plasma membrane"/>
    <property type="evidence" value="ECO:0007669"/>
    <property type="project" value="TreeGrafter"/>
</dbReference>
<dbReference type="PANTHER" id="PTHR43461:SF1">
    <property type="entry name" value="TRANSMEMBRANE PROTEIN 256"/>
    <property type="match status" value="1"/>
</dbReference>
<comment type="similarity">
    <text evidence="2">Belongs to the UPF0382 family.</text>
</comment>
<evidence type="ECO:0000256" key="1">
    <source>
        <dbReference type="ARBA" id="ARBA00004141"/>
    </source>
</evidence>
<evidence type="ECO:0000313" key="7">
    <source>
        <dbReference type="EMBL" id="TWI07329.1"/>
    </source>
</evidence>
<name>A0A562LI78_9GAMM</name>
<keyword evidence="5 6" id="KW-0472">Membrane</keyword>
<comment type="caution">
    <text evidence="7">The sequence shown here is derived from an EMBL/GenBank/DDBJ whole genome shotgun (WGS) entry which is preliminary data.</text>
</comment>
<reference evidence="7 8" key="1">
    <citation type="journal article" date="2015" name="Stand. Genomic Sci.">
        <title>Genomic Encyclopedia of Bacterial and Archaeal Type Strains, Phase III: the genomes of soil and plant-associated and newly described type strains.</title>
        <authorList>
            <person name="Whitman W.B."/>
            <person name="Woyke T."/>
            <person name="Klenk H.P."/>
            <person name="Zhou Y."/>
            <person name="Lilburn T.G."/>
            <person name="Beck B.J."/>
            <person name="De Vos P."/>
            <person name="Vandamme P."/>
            <person name="Eisen J.A."/>
            <person name="Garrity G."/>
            <person name="Hugenholtz P."/>
            <person name="Kyrpides N.C."/>
        </authorList>
    </citation>
    <scope>NUCLEOTIDE SEQUENCE [LARGE SCALE GENOMIC DNA]</scope>
    <source>
        <strain evidence="7 8">CGMCC 1.10136</strain>
    </source>
</reference>
<protein>
    <submittedName>
        <fullName evidence="7">Uncharacterized membrane protein YgdD (TMEM256/DUF423 family)</fullName>
    </submittedName>
</protein>
<dbReference type="RefSeq" id="WP_144816494.1">
    <property type="nucleotide sequence ID" value="NZ_VLKP01000012.1"/>
</dbReference>
<dbReference type="InterPro" id="IPR006696">
    <property type="entry name" value="DUF423"/>
</dbReference>
<gene>
    <name evidence="7" type="ORF">IP93_02683</name>
</gene>
<evidence type="ECO:0000256" key="3">
    <source>
        <dbReference type="ARBA" id="ARBA00022692"/>
    </source>
</evidence>
<feature type="transmembrane region" description="Helical" evidence="6">
    <location>
        <begin position="19"/>
        <end position="38"/>
    </location>
</feature>
<feature type="transmembrane region" description="Helical" evidence="6">
    <location>
        <begin position="106"/>
        <end position="127"/>
    </location>
</feature>
<keyword evidence="4 6" id="KW-1133">Transmembrane helix</keyword>
<evidence type="ECO:0000256" key="2">
    <source>
        <dbReference type="ARBA" id="ARBA00009694"/>
    </source>
</evidence>
<organism evidence="7 8">
    <name type="scientific">Aerolutibacter ruishenii</name>
    <dbReference type="NCBI Taxonomy" id="686800"/>
    <lineage>
        <taxon>Bacteria</taxon>
        <taxon>Pseudomonadati</taxon>
        <taxon>Pseudomonadota</taxon>
        <taxon>Gammaproteobacteria</taxon>
        <taxon>Lysobacterales</taxon>
        <taxon>Lysobacteraceae</taxon>
        <taxon>Aerolutibacter</taxon>
    </lineage>
</organism>
<keyword evidence="3 6" id="KW-0812">Transmembrane</keyword>
<comment type="subcellular location">
    <subcellularLocation>
        <location evidence="1">Membrane</location>
        <topology evidence="1">Multi-pass membrane protein</topology>
    </subcellularLocation>
</comment>
<evidence type="ECO:0000256" key="5">
    <source>
        <dbReference type="ARBA" id="ARBA00023136"/>
    </source>
</evidence>
<dbReference type="EMBL" id="VLKP01000012">
    <property type="protein sequence ID" value="TWI07329.1"/>
    <property type="molecule type" value="Genomic_DNA"/>
</dbReference>
<sequence>MQTGSGAVRAPVRVVAGRWFAAVGAVLAALAVGLAAYASHGADGEAQSRLQSAALFLFGHGVALAALGPLSAGRVWRIVALAGLLFGTLLFSGSLVMGALAGWPTALAPMGGTLMMAGWLVWAMTAVRQ</sequence>
<feature type="transmembrane region" description="Helical" evidence="6">
    <location>
        <begin position="78"/>
        <end position="100"/>
    </location>
</feature>
<dbReference type="Pfam" id="PF04241">
    <property type="entry name" value="DUF423"/>
    <property type="match status" value="1"/>
</dbReference>
<proteinExistence type="inferred from homology"/>
<accession>A0A562LI78</accession>